<dbReference type="GO" id="GO:0000976">
    <property type="term" value="F:transcription cis-regulatory region binding"/>
    <property type="evidence" value="ECO:0007669"/>
    <property type="project" value="TreeGrafter"/>
</dbReference>
<keyword evidence="11" id="KW-1185">Reference proteome</keyword>
<organism evidence="10 11">
    <name type="scientific">Blautia hydrogenotrophica (strain DSM 10507 / JCM 14656 / S5a33)</name>
    <name type="common">Ruminococcus hydrogenotrophicus</name>
    <dbReference type="NCBI Taxonomy" id="476272"/>
    <lineage>
        <taxon>Bacteria</taxon>
        <taxon>Bacillati</taxon>
        <taxon>Bacillota</taxon>
        <taxon>Clostridia</taxon>
        <taxon>Lachnospirales</taxon>
        <taxon>Lachnospiraceae</taxon>
        <taxon>Blautia</taxon>
    </lineage>
</organism>
<dbReference type="PROSITE" id="PS50110">
    <property type="entry name" value="RESPONSE_REGULATORY"/>
    <property type="match status" value="1"/>
</dbReference>
<dbReference type="InterPro" id="IPR011006">
    <property type="entry name" value="CheY-like_superfamily"/>
</dbReference>
<dbReference type="eggNOG" id="COG0745">
    <property type="taxonomic scope" value="Bacteria"/>
</dbReference>
<dbReference type="SMART" id="SM00862">
    <property type="entry name" value="Trans_reg_C"/>
    <property type="match status" value="1"/>
</dbReference>
<dbReference type="EMBL" id="ACBZ01000018">
    <property type="protein sequence ID" value="EEG50528.1"/>
    <property type="molecule type" value="Genomic_DNA"/>
</dbReference>
<gene>
    <name evidence="10" type="ORF">RUMHYD_00514</name>
</gene>
<evidence type="ECO:0000256" key="7">
    <source>
        <dbReference type="PROSITE-ProRule" id="PRU01091"/>
    </source>
</evidence>
<reference evidence="10 11" key="1">
    <citation type="submission" date="2009-01" db="EMBL/GenBank/DDBJ databases">
        <authorList>
            <person name="Fulton L."/>
            <person name="Clifton S."/>
            <person name="Fulton B."/>
            <person name="Xu J."/>
            <person name="Minx P."/>
            <person name="Pepin K.H."/>
            <person name="Johnson M."/>
            <person name="Bhonagiri V."/>
            <person name="Nash W.E."/>
            <person name="Mardis E.R."/>
            <person name="Wilson R.K."/>
        </authorList>
    </citation>
    <scope>NUCLEOTIDE SEQUENCE [LARGE SCALE GENOMIC DNA]</scope>
    <source>
        <strain evidence="11">DSM 10507 / JCM 14656 / S5a33</strain>
    </source>
</reference>
<dbReference type="CDD" id="cd17574">
    <property type="entry name" value="REC_OmpR"/>
    <property type="match status" value="1"/>
</dbReference>
<keyword evidence="3 7" id="KW-0238">DNA-binding</keyword>
<dbReference type="PANTHER" id="PTHR48111">
    <property type="entry name" value="REGULATOR OF RPOS"/>
    <property type="match status" value="1"/>
</dbReference>
<dbReference type="InterPro" id="IPR039420">
    <property type="entry name" value="WalR-like"/>
</dbReference>
<dbReference type="HOGENOM" id="CLU_000445_30_3_9"/>
<keyword evidence="2" id="KW-0805">Transcription regulation</keyword>
<name>C0CI50_BLAHS</name>
<evidence type="ECO:0000256" key="6">
    <source>
        <dbReference type="PROSITE-ProRule" id="PRU00169"/>
    </source>
</evidence>
<dbReference type="Gene3D" id="1.10.10.10">
    <property type="entry name" value="Winged helix-like DNA-binding domain superfamily/Winged helix DNA-binding domain"/>
    <property type="match status" value="1"/>
</dbReference>
<feature type="domain" description="Response regulatory" evidence="8">
    <location>
        <begin position="3"/>
        <end position="115"/>
    </location>
</feature>
<protein>
    <recommendedName>
        <fullName evidence="1">Stage 0 sporulation protein A homolog</fullName>
    </recommendedName>
</protein>
<feature type="DNA-binding region" description="OmpR/PhoB-type" evidence="7">
    <location>
        <begin position="123"/>
        <end position="223"/>
    </location>
</feature>
<evidence type="ECO:0000256" key="2">
    <source>
        <dbReference type="ARBA" id="ARBA00023015"/>
    </source>
</evidence>
<comment type="function">
    <text evidence="5">May play the central regulatory role in sporulation. It may be an element of the effector pathway responsible for the activation of sporulation genes in response to nutritional stress. Spo0A may act in concert with spo0H (a sigma factor) to control the expression of some genes that are critical to the sporulation process.</text>
</comment>
<dbReference type="Pfam" id="PF00072">
    <property type="entry name" value="Response_reg"/>
    <property type="match status" value="1"/>
</dbReference>
<dbReference type="GO" id="GO:0005829">
    <property type="term" value="C:cytosol"/>
    <property type="evidence" value="ECO:0007669"/>
    <property type="project" value="TreeGrafter"/>
</dbReference>
<evidence type="ECO:0000259" key="9">
    <source>
        <dbReference type="PROSITE" id="PS51755"/>
    </source>
</evidence>
<comment type="caution">
    <text evidence="10">The sequence shown here is derived from an EMBL/GenBank/DDBJ whole genome shotgun (WGS) entry which is preliminary data.</text>
</comment>
<evidence type="ECO:0000256" key="3">
    <source>
        <dbReference type="ARBA" id="ARBA00023125"/>
    </source>
</evidence>
<dbReference type="Pfam" id="PF00486">
    <property type="entry name" value="Trans_reg_C"/>
    <property type="match status" value="1"/>
</dbReference>
<keyword evidence="6" id="KW-0597">Phosphoprotein</keyword>
<accession>C0CI50</accession>
<evidence type="ECO:0000313" key="11">
    <source>
        <dbReference type="Proteomes" id="UP000003100"/>
    </source>
</evidence>
<dbReference type="CDD" id="cd00383">
    <property type="entry name" value="trans_reg_C"/>
    <property type="match status" value="1"/>
</dbReference>
<dbReference type="GO" id="GO:0000156">
    <property type="term" value="F:phosphorelay response regulator activity"/>
    <property type="evidence" value="ECO:0007669"/>
    <property type="project" value="TreeGrafter"/>
</dbReference>
<dbReference type="PANTHER" id="PTHR48111:SF73">
    <property type="entry name" value="ALKALINE PHOSPHATASE SYNTHESIS TRANSCRIPTIONAL REGULATORY PROTEIN PHOP"/>
    <property type="match status" value="1"/>
</dbReference>
<keyword evidence="4" id="KW-0804">Transcription</keyword>
<dbReference type="RefSeq" id="WP_005945776.1">
    <property type="nucleotide sequence ID" value="NZ_CP136423.1"/>
</dbReference>
<feature type="domain" description="OmpR/PhoB-type" evidence="9">
    <location>
        <begin position="123"/>
        <end position="223"/>
    </location>
</feature>
<reference evidence="10 11" key="2">
    <citation type="submission" date="2009-02" db="EMBL/GenBank/DDBJ databases">
        <title>Draft genome sequence of Blautia hydrogenotrophica DSM 10507 (Ruminococcus hydrogenotrophicus DSM 10507).</title>
        <authorList>
            <person name="Sudarsanam P."/>
            <person name="Ley R."/>
            <person name="Guruge J."/>
            <person name="Turnbaugh P.J."/>
            <person name="Mahowald M."/>
            <person name="Liep D."/>
            <person name="Gordon J."/>
        </authorList>
    </citation>
    <scope>NUCLEOTIDE SEQUENCE [LARGE SCALE GENOMIC DNA]</scope>
    <source>
        <strain evidence="11">DSM 10507 / JCM 14656 / S5a33</strain>
    </source>
</reference>
<dbReference type="SUPFAM" id="SSF52172">
    <property type="entry name" value="CheY-like"/>
    <property type="match status" value="1"/>
</dbReference>
<evidence type="ECO:0000256" key="5">
    <source>
        <dbReference type="ARBA" id="ARBA00024867"/>
    </source>
</evidence>
<evidence type="ECO:0000256" key="1">
    <source>
        <dbReference type="ARBA" id="ARBA00018672"/>
    </source>
</evidence>
<dbReference type="Proteomes" id="UP000003100">
    <property type="component" value="Unassembled WGS sequence"/>
</dbReference>
<evidence type="ECO:0000256" key="4">
    <source>
        <dbReference type="ARBA" id="ARBA00023163"/>
    </source>
</evidence>
<proteinExistence type="predicted"/>
<dbReference type="InterPro" id="IPR036388">
    <property type="entry name" value="WH-like_DNA-bd_sf"/>
</dbReference>
<dbReference type="InterPro" id="IPR001867">
    <property type="entry name" value="OmpR/PhoB-type_DNA-bd"/>
</dbReference>
<dbReference type="PATRIC" id="fig|476272.21.peg.3519"/>
<sequence>MTRILLVEDDLLLSEGISYALRKESYLVDCADSIEKAWECLNKGPSLVLLDVNLPDGDGREFLKRLRSANKVPVVFLTARDSEKDMLEGFDAGCDDYITKPFPISVLSRKIGLLLKGVAYLDKSLYYQGDFVYDYAKKELTIQNVPVKLTATELRLLEYFLKNRGQVLTREQILENVWDSYENFVDERTLNVNVRRLREKIEKDPKNPRYIVTMFGIGYKWKEA</sequence>
<dbReference type="Gene3D" id="3.40.50.2300">
    <property type="match status" value="1"/>
</dbReference>
<feature type="modified residue" description="4-aspartylphosphate" evidence="6">
    <location>
        <position position="51"/>
    </location>
</feature>
<dbReference type="GeneID" id="86821759"/>
<dbReference type="PROSITE" id="PS51755">
    <property type="entry name" value="OMPR_PHOB"/>
    <property type="match status" value="1"/>
</dbReference>
<dbReference type="GO" id="GO:0032993">
    <property type="term" value="C:protein-DNA complex"/>
    <property type="evidence" value="ECO:0007669"/>
    <property type="project" value="TreeGrafter"/>
</dbReference>
<dbReference type="InterPro" id="IPR001789">
    <property type="entry name" value="Sig_transdc_resp-reg_receiver"/>
</dbReference>
<dbReference type="AlphaFoldDB" id="C0CI50"/>
<dbReference type="GO" id="GO:0006355">
    <property type="term" value="P:regulation of DNA-templated transcription"/>
    <property type="evidence" value="ECO:0007669"/>
    <property type="project" value="InterPro"/>
</dbReference>
<evidence type="ECO:0000259" key="8">
    <source>
        <dbReference type="PROSITE" id="PS50110"/>
    </source>
</evidence>
<evidence type="ECO:0000313" key="10">
    <source>
        <dbReference type="EMBL" id="EEG50528.1"/>
    </source>
</evidence>
<dbReference type="SMART" id="SM00448">
    <property type="entry name" value="REC"/>
    <property type="match status" value="1"/>
</dbReference>